<keyword evidence="3" id="KW-1185">Reference proteome</keyword>
<dbReference type="AlphaFoldDB" id="A0A843U6Z8"/>
<sequence>MITEEGKDKRRKRRQEQRESWRLHFGRKGGFGVEIGKDHLLEKGEGVRRHGIPFKEVWKEFETKRSHKIWPKDEPICT</sequence>
<evidence type="ECO:0000313" key="2">
    <source>
        <dbReference type="EMBL" id="MQL76059.1"/>
    </source>
</evidence>
<accession>A0A843U6Z8</accession>
<evidence type="ECO:0000256" key="1">
    <source>
        <dbReference type="SAM" id="MobiDB-lite"/>
    </source>
</evidence>
<evidence type="ECO:0000313" key="3">
    <source>
        <dbReference type="Proteomes" id="UP000652761"/>
    </source>
</evidence>
<name>A0A843U6Z8_COLES</name>
<comment type="caution">
    <text evidence="2">The sequence shown here is derived from an EMBL/GenBank/DDBJ whole genome shotgun (WGS) entry which is preliminary data.</text>
</comment>
<protein>
    <submittedName>
        <fullName evidence="2">Uncharacterized protein</fullName>
    </submittedName>
</protein>
<reference evidence="2" key="1">
    <citation type="submission" date="2017-07" db="EMBL/GenBank/DDBJ databases">
        <title>Taro Niue Genome Assembly and Annotation.</title>
        <authorList>
            <person name="Atibalentja N."/>
            <person name="Keating K."/>
            <person name="Fields C.J."/>
        </authorList>
    </citation>
    <scope>NUCLEOTIDE SEQUENCE</scope>
    <source>
        <strain evidence="2">Niue_2</strain>
        <tissue evidence="2">Leaf</tissue>
    </source>
</reference>
<dbReference type="Proteomes" id="UP000652761">
    <property type="component" value="Unassembled WGS sequence"/>
</dbReference>
<feature type="region of interest" description="Disordered" evidence="1">
    <location>
        <begin position="1"/>
        <end position="20"/>
    </location>
</feature>
<gene>
    <name evidence="2" type="ORF">Taro_008437</name>
</gene>
<dbReference type="EMBL" id="NMUH01000277">
    <property type="protein sequence ID" value="MQL76059.1"/>
    <property type="molecule type" value="Genomic_DNA"/>
</dbReference>
<organism evidence="2 3">
    <name type="scientific">Colocasia esculenta</name>
    <name type="common">Wild taro</name>
    <name type="synonym">Arum esculentum</name>
    <dbReference type="NCBI Taxonomy" id="4460"/>
    <lineage>
        <taxon>Eukaryota</taxon>
        <taxon>Viridiplantae</taxon>
        <taxon>Streptophyta</taxon>
        <taxon>Embryophyta</taxon>
        <taxon>Tracheophyta</taxon>
        <taxon>Spermatophyta</taxon>
        <taxon>Magnoliopsida</taxon>
        <taxon>Liliopsida</taxon>
        <taxon>Araceae</taxon>
        <taxon>Aroideae</taxon>
        <taxon>Colocasieae</taxon>
        <taxon>Colocasia</taxon>
    </lineage>
</organism>
<proteinExistence type="predicted"/>